<dbReference type="Pfam" id="PF02562">
    <property type="entry name" value="PhoH"/>
    <property type="match status" value="1"/>
</dbReference>
<proteinExistence type="inferred from homology"/>
<evidence type="ECO:0000259" key="7">
    <source>
        <dbReference type="Pfam" id="PF02562"/>
    </source>
</evidence>
<dbReference type="Gene3D" id="3.40.50.300">
    <property type="entry name" value="P-loop containing nucleotide triphosphate hydrolases"/>
    <property type="match status" value="1"/>
</dbReference>
<name>A0AAQ3L7E4_9BACT</name>
<dbReference type="SUPFAM" id="SSF52540">
    <property type="entry name" value="P-loop containing nucleoside triphosphate hydrolases"/>
    <property type="match status" value="1"/>
</dbReference>
<protein>
    <recommendedName>
        <fullName evidence="6">PhoH-like protein</fullName>
    </recommendedName>
</protein>
<dbReference type="GO" id="GO:0005524">
    <property type="term" value="F:ATP binding"/>
    <property type="evidence" value="ECO:0007669"/>
    <property type="project" value="UniProtKB-KW"/>
</dbReference>
<keyword evidence="3" id="KW-0963">Cytoplasm</keyword>
<dbReference type="Proteomes" id="UP001304300">
    <property type="component" value="Chromosome"/>
</dbReference>
<dbReference type="KEGG" id="puo:RZN69_17215"/>
<dbReference type="InterPro" id="IPR027417">
    <property type="entry name" value="P-loop_NTPase"/>
</dbReference>
<accession>A0AAQ3L7E4</accession>
<gene>
    <name evidence="8" type="ORF">RZN69_17215</name>
</gene>
<dbReference type="FunFam" id="3.40.50.300:FF:000013">
    <property type="entry name" value="PhoH family ATPase"/>
    <property type="match status" value="1"/>
</dbReference>
<keyword evidence="5" id="KW-0067">ATP-binding</keyword>
<evidence type="ECO:0000256" key="3">
    <source>
        <dbReference type="ARBA" id="ARBA00022490"/>
    </source>
</evidence>
<evidence type="ECO:0000256" key="4">
    <source>
        <dbReference type="ARBA" id="ARBA00022741"/>
    </source>
</evidence>
<reference evidence="8 9" key="1">
    <citation type="submission" date="2023-10" db="EMBL/GenBank/DDBJ databases">
        <title>Rubellicoccus peritrichatus gen. nov., sp. nov., isolated from an algae of coral reef tank.</title>
        <authorList>
            <person name="Luo J."/>
        </authorList>
    </citation>
    <scope>NUCLEOTIDE SEQUENCE [LARGE SCALE GENOMIC DNA]</scope>
    <source>
        <strain evidence="8 9">CR14</strain>
    </source>
</reference>
<evidence type="ECO:0000313" key="8">
    <source>
        <dbReference type="EMBL" id="WOO40361.1"/>
    </source>
</evidence>
<comment type="subcellular location">
    <subcellularLocation>
        <location evidence="1">Cytoplasm</location>
    </subcellularLocation>
</comment>
<evidence type="ECO:0000256" key="6">
    <source>
        <dbReference type="ARBA" id="ARBA00039970"/>
    </source>
</evidence>
<evidence type="ECO:0000256" key="1">
    <source>
        <dbReference type="ARBA" id="ARBA00004496"/>
    </source>
</evidence>
<sequence>MPSKTLQFPSPRHLNQLYCGREENLVRAESILGVSLLAREDWLQIDGNTPDIDSAEEFFNILDRARGQGIQVGSSDFVHILDAVKRGEGEQVREVFENPMVIKLRKTSIVPKTVNQKRYLSFIGKHDVVFGIGPAGTGKTYLAVASALQALQEREVQKIIITRPAVEAGEALGFLPGDLQEKILPYLRPLYDAMYDMVGQEDTARMIERGLIEIAPLAYMRGRTLSNAYVILDEAQNTSPEQMMMFLTRLGDGSRMVITGDITQVDLPRHKKSGLKQAVQILSQVSGIKLFYFEHTDVVRHPLVSRIIAAYEAHASERENGTH</sequence>
<feature type="domain" description="PhoH-like protein" evidence="7">
    <location>
        <begin position="109"/>
        <end position="312"/>
    </location>
</feature>
<dbReference type="InterPro" id="IPR003714">
    <property type="entry name" value="PhoH"/>
</dbReference>
<keyword evidence="4" id="KW-0547">Nucleotide-binding</keyword>
<organism evidence="8 9">
    <name type="scientific">Rubellicoccus peritrichatus</name>
    <dbReference type="NCBI Taxonomy" id="3080537"/>
    <lineage>
        <taxon>Bacteria</taxon>
        <taxon>Pseudomonadati</taxon>
        <taxon>Verrucomicrobiota</taxon>
        <taxon>Opitutia</taxon>
        <taxon>Puniceicoccales</taxon>
        <taxon>Cerasicoccaceae</taxon>
        <taxon>Rubellicoccus</taxon>
    </lineage>
</organism>
<dbReference type="EMBL" id="CP136920">
    <property type="protein sequence ID" value="WOO40361.1"/>
    <property type="molecule type" value="Genomic_DNA"/>
</dbReference>
<dbReference type="GO" id="GO:0005829">
    <property type="term" value="C:cytosol"/>
    <property type="evidence" value="ECO:0007669"/>
    <property type="project" value="TreeGrafter"/>
</dbReference>
<dbReference type="PANTHER" id="PTHR30473">
    <property type="entry name" value="PROTEIN PHOH"/>
    <property type="match status" value="1"/>
</dbReference>
<comment type="similarity">
    <text evidence="2">Belongs to the PhoH family.</text>
</comment>
<dbReference type="PANTHER" id="PTHR30473:SF1">
    <property type="entry name" value="PHOH-LIKE PROTEIN"/>
    <property type="match status" value="1"/>
</dbReference>
<evidence type="ECO:0000256" key="2">
    <source>
        <dbReference type="ARBA" id="ARBA00010393"/>
    </source>
</evidence>
<evidence type="ECO:0000313" key="9">
    <source>
        <dbReference type="Proteomes" id="UP001304300"/>
    </source>
</evidence>
<dbReference type="RefSeq" id="WP_317832566.1">
    <property type="nucleotide sequence ID" value="NZ_CP136920.1"/>
</dbReference>
<evidence type="ECO:0000256" key="5">
    <source>
        <dbReference type="ARBA" id="ARBA00022840"/>
    </source>
</evidence>
<dbReference type="InterPro" id="IPR051451">
    <property type="entry name" value="PhoH2-like"/>
</dbReference>
<dbReference type="AlphaFoldDB" id="A0AAQ3L7E4"/>
<keyword evidence="9" id="KW-1185">Reference proteome</keyword>